<comment type="caution">
    <text evidence="1">The sequence shown here is derived from an EMBL/GenBank/DDBJ whole genome shotgun (WGS) entry which is preliminary data.</text>
</comment>
<gene>
    <name evidence="1" type="ORF">K340107D12_06730</name>
</gene>
<evidence type="ECO:0000313" key="1">
    <source>
        <dbReference type="EMBL" id="GAA6497857.1"/>
    </source>
</evidence>
<protein>
    <submittedName>
        <fullName evidence="1">Uncharacterized protein</fullName>
    </submittedName>
</protein>
<keyword evidence="2" id="KW-1185">Reference proteome</keyword>
<dbReference type="EMBL" id="BAABZQ010000001">
    <property type="protein sequence ID" value="GAA6497857.1"/>
    <property type="molecule type" value="Genomic_DNA"/>
</dbReference>
<organism evidence="1 2">
    <name type="scientific">Blautia parvula</name>
    <dbReference type="NCBI Taxonomy" id="2877527"/>
    <lineage>
        <taxon>Bacteria</taxon>
        <taxon>Bacillati</taxon>
        <taxon>Bacillota</taxon>
        <taxon>Clostridia</taxon>
        <taxon>Lachnospirales</taxon>
        <taxon>Lachnospiraceae</taxon>
        <taxon>Blautia</taxon>
    </lineage>
</organism>
<evidence type="ECO:0000313" key="2">
    <source>
        <dbReference type="Proteomes" id="UP001600941"/>
    </source>
</evidence>
<reference evidence="1 2" key="1">
    <citation type="submission" date="2024-04" db="EMBL/GenBank/DDBJ databases">
        <title>Defined microbial consortia suppress multidrug-resistant proinflammatory Enterobacteriaceae via ecological control.</title>
        <authorList>
            <person name="Furuichi M."/>
            <person name="Kawaguchi T."/>
            <person name="Pust M."/>
            <person name="Yasuma K."/>
            <person name="Plichta D."/>
            <person name="Hasegawa N."/>
            <person name="Ohya T."/>
            <person name="Bhattarai S."/>
            <person name="Sasajima S."/>
            <person name="Aoto Y."/>
            <person name="Tuganbaev T."/>
            <person name="Yaginuma M."/>
            <person name="Ueda M."/>
            <person name="Okahashi N."/>
            <person name="Amafuji K."/>
            <person name="Kiridooshi Y."/>
            <person name="Sugita K."/>
            <person name="Strazar M."/>
            <person name="Skelly A."/>
            <person name="Suda W."/>
            <person name="Hattori M."/>
            <person name="Nakamoto N."/>
            <person name="Caballero S."/>
            <person name="Norman J."/>
            <person name="Olle B."/>
            <person name="Tanoue T."/>
            <person name="Arita M."/>
            <person name="Bucci V."/>
            <person name="Atarashi K."/>
            <person name="Xavier R."/>
            <person name="Honda K."/>
        </authorList>
    </citation>
    <scope>NUCLEOTIDE SEQUENCE [LARGE SCALE GENOMIC DNA]</scope>
    <source>
        <strain evidence="2">k34-0107-D12</strain>
    </source>
</reference>
<sequence length="103" mass="11684">MVSAEYHTAADRGRAGKLLTEYMEALAGEIDSRGGIIGHIKTSVEIRYVEMYSLTDRTVMKKESDLPELILYMAAIVFAVKEEELLSLVRDMFGDMDRQLHEN</sequence>
<accession>A0ABQ0BN47</accession>
<dbReference type="Proteomes" id="UP001600941">
    <property type="component" value="Unassembled WGS sequence"/>
</dbReference>
<proteinExistence type="predicted"/>
<name>A0ABQ0BN47_9FIRM</name>
<dbReference type="RefSeq" id="WP_033143851.1">
    <property type="nucleotide sequence ID" value="NZ_BAABZQ010000001.1"/>
</dbReference>